<dbReference type="EMBL" id="JRKJ01000002">
    <property type="protein sequence ID" value="KGQ20638.1"/>
    <property type="molecule type" value="Genomic_DNA"/>
</dbReference>
<evidence type="ECO:0000313" key="2">
    <source>
        <dbReference type="Proteomes" id="UP000030518"/>
    </source>
</evidence>
<dbReference type="Proteomes" id="UP000030518">
    <property type="component" value="Unassembled WGS sequence"/>
</dbReference>
<comment type="caution">
    <text evidence="1">The sequence shown here is derived from an EMBL/GenBank/DDBJ whole genome shotgun (WGS) entry which is preliminary data.</text>
</comment>
<reference evidence="1 2" key="1">
    <citation type="submission" date="2014-09" db="EMBL/GenBank/DDBJ databases">
        <title>Genome sequences of Lysobacter dokdonensis DS-58.</title>
        <authorList>
            <person name="Kim J.F."/>
            <person name="Kwak M.-J."/>
        </authorList>
    </citation>
    <scope>NUCLEOTIDE SEQUENCE [LARGE SCALE GENOMIC DNA]</scope>
    <source>
        <strain evidence="1 2">DS-58</strain>
    </source>
</reference>
<protein>
    <submittedName>
        <fullName evidence="1">Uncharacterized protein</fullName>
    </submittedName>
</protein>
<keyword evidence="2" id="KW-1185">Reference proteome</keyword>
<dbReference type="AlphaFoldDB" id="A0A0A2WLH4"/>
<organism evidence="1 2">
    <name type="scientific">Lysobacter dokdonensis DS-58</name>
    <dbReference type="NCBI Taxonomy" id="1300345"/>
    <lineage>
        <taxon>Bacteria</taxon>
        <taxon>Pseudomonadati</taxon>
        <taxon>Pseudomonadota</taxon>
        <taxon>Gammaproteobacteria</taxon>
        <taxon>Lysobacterales</taxon>
        <taxon>Lysobacteraceae</taxon>
        <taxon>Noviluteimonas</taxon>
    </lineage>
</organism>
<sequence>MTSRGGSYDLACKFGIAAASGSLREWGDAEAVLHELWIDLGDELAWLEARQVMYSIWKNAGRTP</sequence>
<evidence type="ECO:0000313" key="1">
    <source>
        <dbReference type="EMBL" id="KGQ20638.1"/>
    </source>
</evidence>
<proteinExistence type="predicted"/>
<name>A0A0A2WLH4_9GAMM</name>
<gene>
    <name evidence="1" type="ORF">LF41_1176</name>
</gene>
<dbReference type="STRING" id="1300345.LF41_1176"/>
<accession>A0A0A2WLH4</accession>